<dbReference type="PIRSF" id="PIRSF002419">
    <property type="entry name" value="Tetraspanin"/>
    <property type="match status" value="1"/>
</dbReference>
<dbReference type="InterPro" id="IPR018499">
    <property type="entry name" value="Tetraspanin/Peripherin"/>
</dbReference>
<evidence type="ECO:0000256" key="7">
    <source>
        <dbReference type="RuleBase" id="RU361218"/>
    </source>
</evidence>
<evidence type="ECO:0000256" key="4">
    <source>
        <dbReference type="ARBA" id="ARBA00022989"/>
    </source>
</evidence>
<evidence type="ECO:0000256" key="1">
    <source>
        <dbReference type="ARBA" id="ARBA00004141"/>
    </source>
</evidence>
<dbReference type="CDD" id="cd03127">
    <property type="entry name" value="tetraspanin_LEL"/>
    <property type="match status" value="1"/>
</dbReference>
<dbReference type="EMBL" id="JANEYG010000030">
    <property type="protein sequence ID" value="KAJ8917825.1"/>
    <property type="molecule type" value="Genomic_DNA"/>
</dbReference>
<feature type="transmembrane region" description="Helical" evidence="7">
    <location>
        <begin position="203"/>
        <end position="224"/>
    </location>
</feature>
<feature type="transmembrane region" description="Helical" evidence="7">
    <location>
        <begin position="54"/>
        <end position="76"/>
    </location>
</feature>
<feature type="disulfide bond" evidence="6">
    <location>
        <begin position="150"/>
        <end position="166"/>
    </location>
</feature>
<reference evidence="8 9" key="1">
    <citation type="journal article" date="2023" name="Insect Mol. Biol.">
        <title>Genome sequencing provides insights into the evolution of gene families encoding plant cell wall-degrading enzymes in longhorned beetles.</title>
        <authorList>
            <person name="Shin N.R."/>
            <person name="Okamura Y."/>
            <person name="Kirsch R."/>
            <person name="Pauchet Y."/>
        </authorList>
    </citation>
    <scope>NUCLEOTIDE SEQUENCE [LARGE SCALE GENOMIC DNA]</scope>
    <source>
        <strain evidence="8">EAD_L_NR</strain>
    </source>
</reference>
<dbReference type="Pfam" id="PF00335">
    <property type="entry name" value="Tetraspanin"/>
    <property type="match status" value="1"/>
</dbReference>
<keyword evidence="9" id="KW-1185">Reference proteome</keyword>
<dbReference type="AlphaFoldDB" id="A0AAV8VVA1"/>
<dbReference type="InterPro" id="IPR000301">
    <property type="entry name" value="Tetraspanin_animals"/>
</dbReference>
<accession>A0AAV8VVA1</accession>
<feature type="transmembrane region" description="Helical" evidence="7">
    <location>
        <begin position="12"/>
        <end position="34"/>
    </location>
</feature>
<keyword evidence="4 7" id="KW-1133">Transmembrane helix</keyword>
<comment type="caution">
    <text evidence="8">The sequence shown here is derived from an EMBL/GenBank/DDBJ whole genome shotgun (WGS) entry which is preliminary data.</text>
</comment>
<evidence type="ECO:0000256" key="6">
    <source>
        <dbReference type="PIRSR" id="PIRSR002419-1"/>
    </source>
</evidence>
<feature type="transmembrane region" description="Helical" evidence="7">
    <location>
        <begin position="88"/>
        <end position="109"/>
    </location>
</feature>
<evidence type="ECO:0000256" key="2">
    <source>
        <dbReference type="ARBA" id="ARBA00006840"/>
    </source>
</evidence>
<dbReference type="InterPro" id="IPR008952">
    <property type="entry name" value="Tetraspanin_EC2_sf"/>
</dbReference>
<evidence type="ECO:0000256" key="5">
    <source>
        <dbReference type="ARBA" id="ARBA00023136"/>
    </source>
</evidence>
<name>A0AAV8VVA1_9CUCU</name>
<organism evidence="8 9">
    <name type="scientific">Exocentrus adspersus</name>
    <dbReference type="NCBI Taxonomy" id="1586481"/>
    <lineage>
        <taxon>Eukaryota</taxon>
        <taxon>Metazoa</taxon>
        <taxon>Ecdysozoa</taxon>
        <taxon>Arthropoda</taxon>
        <taxon>Hexapoda</taxon>
        <taxon>Insecta</taxon>
        <taxon>Pterygota</taxon>
        <taxon>Neoptera</taxon>
        <taxon>Endopterygota</taxon>
        <taxon>Coleoptera</taxon>
        <taxon>Polyphaga</taxon>
        <taxon>Cucujiformia</taxon>
        <taxon>Chrysomeloidea</taxon>
        <taxon>Cerambycidae</taxon>
        <taxon>Lamiinae</taxon>
        <taxon>Acanthocinini</taxon>
        <taxon>Exocentrus</taxon>
    </lineage>
</organism>
<dbReference type="GO" id="GO:0005886">
    <property type="term" value="C:plasma membrane"/>
    <property type="evidence" value="ECO:0007669"/>
    <property type="project" value="TreeGrafter"/>
</dbReference>
<feature type="disulfide bond" evidence="6">
    <location>
        <begin position="149"/>
        <end position="188"/>
    </location>
</feature>
<evidence type="ECO:0000313" key="9">
    <source>
        <dbReference type="Proteomes" id="UP001159042"/>
    </source>
</evidence>
<proteinExistence type="inferred from homology"/>
<sequence length="236" mass="26492">MFSKKCLKLTNLCLTALFFVISIAEIIYGAYIVASLYKINREETLGNQYLVVPSLSLILFGITVLSLTVLGCCSFCKEVSCCVNMYSSMLLILAVLQILIGVCSILKFASTDTADVTSHVQEDFSYLFAHYYDEENAKMVDTIQRDLRCCGVYSPLDWRIGLPTSCCEDNDNENYCYINSPYLHDTGCVEILSKLILYWNSTIGYISLAIGVTEVLVSMLGFSLGCGRFKDYYYQV</sequence>
<gene>
    <name evidence="8" type="ORF">NQ315_010734</name>
</gene>
<keyword evidence="3 7" id="KW-0812">Transmembrane</keyword>
<comment type="subcellular location">
    <subcellularLocation>
        <location evidence="1 7">Membrane</location>
        <topology evidence="1 7">Multi-pass membrane protein</topology>
    </subcellularLocation>
</comment>
<keyword evidence="6" id="KW-1015">Disulfide bond</keyword>
<protein>
    <recommendedName>
        <fullName evidence="7">Tetraspanin</fullName>
    </recommendedName>
</protein>
<evidence type="ECO:0000256" key="3">
    <source>
        <dbReference type="ARBA" id="ARBA00022692"/>
    </source>
</evidence>
<evidence type="ECO:0000313" key="8">
    <source>
        <dbReference type="EMBL" id="KAJ8917825.1"/>
    </source>
</evidence>
<dbReference type="PANTHER" id="PTHR19282">
    <property type="entry name" value="TETRASPANIN"/>
    <property type="match status" value="1"/>
</dbReference>
<dbReference type="SUPFAM" id="SSF48652">
    <property type="entry name" value="Tetraspanin"/>
    <property type="match status" value="1"/>
</dbReference>
<dbReference type="Gene3D" id="1.10.1450.10">
    <property type="entry name" value="Tetraspanin"/>
    <property type="match status" value="1"/>
</dbReference>
<comment type="similarity">
    <text evidence="2 7">Belongs to the tetraspanin (TM4SF) family.</text>
</comment>
<keyword evidence="5 7" id="KW-0472">Membrane</keyword>
<dbReference type="Proteomes" id="UP001159042">
    <property type="component" value="Unassembled WGS sequence"/>
</dbReference>
<dbReference type="PANTHER" id="PTHR19282:SF521">
    <property type="entry name" value="IP01817P-RELATED"/>
    <property type="match status" value="1"/>
</dbReference>
<dbReference type="PRINTS" id="PR00259">
    <property type="entry name" value="TMFOUR"/>
</dbReference>